<dbReference type="PANTHER" id="PTHR22761:SF12">
    <property type="entry name" value="CHARGED MULTIVESICULAR BODY PROTEIN 5"/>
    <property type="match status" value="1"/>
</dbReference>
<dbReference type="Gene3D" id="6.10.140.1230">
    <property type="match status" value="1"/>
</dbReference>
<keyword evidence="6" id="KW-1185">Reference proteome</keyword>
<feature type="region of interest" description="Disordered" evidence="5">
    <location>
        <begin position="230"/>
        <end position="266"/>
    </location>
</feature>
<evidence type="ECO:0000256" key="4">
    <source>
        <dbReference type="SAM" id="Coils"/>
    </source>
</evidence>
<evidence type="ECO:0000313" key="7">
    <source>
        <dbReference type="WBParaSite" id="PEQ_0000678401-mRNA-1"/>
    </source>
</evidence>
<dbReference type="Proteomes" id="UP000887564">
    <property type="component" value="Unplaced"/>
</dbReference>
<dbReference type="WBParaSite" id="PEQ_0000678401-mRNA-1">
    <property type="protein sequence ID" value="PEQ_0000678401-mRNA-1"/>
    <property type="gene ID" value="PEQ_0000678401"/>
</dbReference>
<sequence>MRRIFGASGKKEPPPNLSDAIANVDSRAESIDKKIMKLDAELVKYKDQMRKMREGPGKNQLKQKALRFTLTYFISTIVDSSFLAVENYRIWWKCLIIVPSLSHRIINRIFYRILKQKRMYENQRDQLSQQSFNMEQSNFAIQGIKDTQVGFTSHRVTLLLEESLQMEAMLHFLSWERGSDFNTVVVVKALLSKEKLRLQEKMIDEADLEAELEALGDELEMDADSSYLDEALNAPGVPSKEPGAASKVSSSSVSNYCCDGCSSAPK</sequence>
<evidence type="ECO:0000256" key="3">
    <source>
        <dbReference type="ARBA" id="ARBA00041078"/>
    </source>
</evidence>
<evidence type="ECO:0000256" key="1">
    <source>
        <dbReference type="ARBA" id="ARBA00006190"/>
    </source>
</evidence>
<name>A0A914RJT5_PAREQ</name>
<dbReference type="GO" id="GO:0006900">
    <property type="term" value="P:vesicle budding from membrane"/>
    <property type="evidence" value="ECO:0007669"/>
    <property type="project" value="TreeGrafter"/>
</dbReference>
<feature type="coiled-coil region" evidence="4">
    <location>
        <begin position="28"/>
        <end position="55"/>
    </location>
</feature>
<dbReference type="Pfam" id="PF03357">
    <property type="entry name" value="Snf7"/>
    <property type="match status" value="1"/>
</dbReference>
<dbReference type="InterPro" id="IPR005024">
    <property type="entry name" value="Snf7_fam"/>
</dbReference>
<protein>
    <recommendedName>
        <fullName evidence="3">Charged multivesicular body protein 5</fullName>
    </recommendedName>
</protein>
<evidence type="ECO:0000256" key="5">
    <source>
        <dbReference type="SAM" id="MobiDB-lite"/>
    </source>
</evidence>
<organism evidence="6 7">
    <name type="scientific">Parascaris equorum</name>
    <name type="common">Equine roundworm</name>
    <dbReference type="NCBI Taxonomy" id="6256"/>
    <lineage>
        <taxon>Eukaryota</taxon>
        <taxon>Metazoa</taxon>
        <taxon>Ecdysozoa</taxon>
        <taxon>Nematoda</taxon>
        <taxon>Chromadorea</taxon>
        <taxon>Rhabditida</taxon>
        <taxon>Spirurina</taxon>
        <taxon>Ascaridomorpha</taxon>
        <taxon>Ascaridoidea</taxon>
        <taxon>Ascarididae</taxon>
        <taxon>Parascaris</taxon>
    </lineage>
</organism>
<comment type="similarity">
    <text evidence="1">Belongs to the SNF7 family.</text>
</comment>
<dbReference type="GO" id="GO:0032511">
    <property type="term" value="P:late endosome to vacuole transport via multivesicular body sorting pathway"/>
    <property type="evidence" value="ECO:0007669"/>
    <property type="project" value="TreeGrafter"/>
</dbReference>
<reference evidence="7" key="1">
    <citation type="submission" date="2022-11" db="UniProtKB">
        <authorList>
            <consortium name="WormBaseParasite"/>
        </authorList>
    </citation>
    <scope>IDENTIFICATION</scope>
</reference>
<evidence type="ECO:0000256" key="2">
    <source>
        <dbReference type="ARBA" id="ARBA00023054"/>
    </source>
</evidence>
<keyword evidence="2 4" id="KW-0175">Coiled coil</keyword>
<dbReference type="PANTHER" id="PTHR22761">
    <property type="entry name" value="CHARGED MULTIVESICULAR BODY PROTEIN"/>
    <property type="match status" value="1"/>
</dbReference>
<proteinExistence type="inferred from homology"/>
<dbReference type="GO" id="GO:0005771">
    <property type="term" value="C:multivesicular body"/>
    <property type="evidence" value="ECO:0007669"/>
    <property type="project" value="TreeGrafter"/>
</dbReference>
<dbReference type="AlphaFoldDB" id="A0A914RJT5"/>
<accession>A0A914RJT5</accession>
<evidence type="ECO:0000313" key="6">
    <source>
        <dbReference type="Proteomes" id="UP000887564"/>
    </source>
</evidence>